<dbReference type="InterPro" id="IPR036236">
    <property type="entry name" value="Znf_C2H2_sf"/>
</dbReference>
<name>A0ABM4CIF6_HYDVU</name>
<dbReference type="InterPro" id="IPR016197">
    <property type="entry name" value="Chromo-like_dom_sf"/>
</dbReference>
<evidence type="ECO:0000256" key="4">
    <source>
        <dbReference type="ARBA" id="ARBA00022771"/>
    </source>
</evidence>
<dbReference type="PANTHER" id="PTHR24388:SF54">
    <property type="entry name" value="PROTEIN ESCARGOT"/>
    <property type="match status" value="1"/>
</dbReference>
<dbReference type="InterPro" id="IPR050527">
    <property type="entry name" value="Snail/Krueppel_Znf"/>
</dbReference>
<evidence type="ECO:0000256" key="2">
    <source>
        <dbReference type="ARBA" id="ARBA00022723"/>
    </source>
</evidence>
<dbReference type="Gene3D" id="2.40.50.40">
    <property type="match status" value="1"/>
</dbReference>
<dbReference type="Proteomes" id="UP001652625">
    <property type="component" value="Chromosome 09"/>
</dbReference>
<evidence type="ECO:0000256" key="7">
    <source>
        <dbReference type="PROSITE-ProRule" id="PRU00042"/>
    </source>
</evidence>
<gene>
    <name evidence="10" type="primary">LOC101235119</name>
</gene>
<keyword evidence="2" id="KW-0479">Metal-binding</keyword>
<evidence type="ECO:0000256" key="5">
    <source>
        <dbReference type="ARBA" id="ARBA00022833"/>
    </source>
</evidence>
<feature type="domain" description="C2H2-type" evidence="8">
    <location>
        <begin position="158"/>
        <end position="186"/>
    </location>
</feature>
<evidence type="ECO:0000256" key="1">
    <source>
        <dbReference type="ARBA" id="ARBA00004123"/>
    </source>
</evidence>
<proteinExistence type="predicted"/>
<keyword evidence="3" id="KW-0677">Repeat</keyword>
<dbReference type="CDD" id="cd00024">
    <property type="entry name" value="CD_CSD"/>
    <property type="match status" value="1"/>
</dbReference>
<protein>
    <submittedName>
        <fullName evidence="10">Zinc finger protein 737 isoform X2</fullName>
    </submittedName>
</protein>
<dbReference type="Gene3D" id="3.30.160.60">
    <property type="entry name" value="Classic Zinc Finger"/>
    <property type="match status" value="2"/>
</dbReference>
<dbReference type="PANTHER" id="PTHR24388">
    <property type="entry name" value="ZINC FINGER PROTEIN"/>
    <property type="match status" value="1"/>
</dbReference>
<dbReference type="RefSeq" id="XP_065661523.1">
    <property type="nucleotide sequence ID" value="XM_065805451.1"/>
</dbReference>
<evidence type="ECO:0000313" key="9">
    <source>
        <dbReference type="Proteomes" id="UP001652625"/>
    </source>
</evidence>
<comment type="subcellular location">
    <subcellularLocation>
        <location evidence="1">Nucleus</location>
    </subcellularLocation>
</comment>
<evidence type="ECO:0000259" key="8">
    <source>
        <dbReference type="PROSITE" id="PS50157"/>
    </source>
</evidence>
<feature type="domain" description="C2H2-type" evidence="8">
    <location>
        <begin position="215"/>
        <end position="243"/>
    </location>
</feature>
<dbReference type="SMART" id="SM00355">
    <property type="entry name" value="ZnF_C2H2"/>
    <property type="match status" value="3"/>
</dbReference>
<organism evidence="9 10">
    <name type="scientific">Hydra vulgaris</name>
    <name type="common">Hydra</name>
    <name type="synonym">Hydra attenuata</name>
    <dbReference type="NCBI Taxonomy" id="6087"/>
    <lineage>
        <taxon>Eukaryota</taxon>
        <taxon>Metazoa</taxon>
        <taxon>Cnidaria</taxon>
        <taxon>Hydrozoa</taxon>
        <taxon>Hydroidolina</taxon>
        <taxon>Anthoathecata</taxon>
        <taxon>Aplanulata</taxon>
        <taxon>Hydridae</taxon>
        <taxon>Hydra</taxon>
    </lineage>
</organism>
<evidence type="ECO:0000256" key="6">
    <source>
        <dbReference type="ARBA" id="ARBA00023242"/>
    </source>
</evidence>
<reference evidence="10" key="1">
    <citation type="submission" date="2025-08" db="UniProtKB">
        <authorList>
            <consortium name="RefSeq"/>
        </authorList>
    </citation>
    <scope>IDENTIFICATION</scope>
</reference>
<sequence length="349" mass="39669">MINFQSPKMNEEAYDSDVALPLQSGTKCKTMPRAILNTMEVKAIVAASFGENGKRCYKVQWKESWVYDDHLFDCDSLVRQFWSKQVNVGLKRSHNDDSKFNRNQAIAVVQSSENEITHEVKEINTYQSGNIKDANEVFPSDDADSSHSGSKLRKKNTLQCHLCNNEFEMVSAIRRHYAEEHPGMKPFACESCGKRFDRRENLNRHIRIHTGDKKYVCEHCGKGYTDPSGLKKHCISKHASYKSELCNINLFKTNETLSKHIESHLQSSGSYPSPDEVSLFTKLHHKMELKPLDPSNSIQGVTNDNQDTKVIQTMLNNQKDVQVQLLNGSSPVEVIRDIISQPLTIIPLV</sequence>
<dbReference type="PROSITE" id="PS50157">
    <property type="entry name" value="ZINC_FINGER_C2H2_2"/>
    <property type="match status" value="3"/>
</dbReference>
<accession>A0ABM4CIF6</accession>
<evidence type="ECO:0000256" key="3">
    <source>
        <dbReference type="ARBA" id="ARBA00022737"/>
    </source>
</evidence>
<keyword evidence="4 7" id="KW-0863">Zinc-finger</keyword>
<dbReference type="PROSITE" id="PS00028">
    <property type="entry name" value="ZINC_FINGER_C2H2_1"/>
    <property type="match status" value="3"/>
</dbReference>
<dbReference type="SUPFAM" id="SSF54160">
    <property type="entry name" value="Chromo domain-like"/>
    <property type="match status" value="1"/>
</dbReference>
<dbReference type="SUPFAM" id="SSF57667">
    <property type="entry name" value="beta-beta-alpha zinc fingers"/>
    <property type="match status" value="1"/>
</dbReference>
<evidence type="ECO:0000313" key="10">
    <source>
        <dbReference type="RefSeq" id="XP_065661523.1"/>
    </source>
</evidence>
<dbReference type="Pfam" id="PF00096">
    <property type="entry name" value="zf-C2H2"/>
    <property type="match status" value="2"/>
</dbReference>
<keyword evidence="5" id="KW-0862">Zinc</keyword>
<dbReference type="InterPro" id="IPR013087">
    <property type="entry name" value="Znf_C2H2_type"/>
</dbReference>
<keyword evidence="6" id="KW-0539">Nucleus</keyword>
<feature type="domain" description="C2H2-type" evidence="8">
    <location>
        <begin position="187"/>
        <end position="214"/>
    </location>
</feature>
<keyword evidence="9" id="KW-1185">Reference proteome</keyword>
<dbReference type="GeneID" id="101235119"/>